<dbReference type="GO" id="GO:0003712">
    <property type="term" value="F:transcription coregulator activity"/>
    <property type="evidence" value="ECO:0007669"/>
    <property type="project" value="InterPro"/>
</dbReference>
<evidence type="ECO:0000313" key="5">
    <source>
        <dbReference type="EMBL" id="KAJ4758045.1"/>
    </source>
</evidence>
<accession>A0AAV8CQ78</accession>
<keyword evidence="4" id="KW-0804">Transcription</keyword>
<comment type="function">
    <text evidence="4">Component of the Mediator complex, a coactivator involved in the regulated transcription of nearly all RNA polymerase II-dependent genes. Mediator functions as a bridge to convey information from gene-specific regulatory proteins to the basal RNA polymerase II transcription machinery. Mediator is recruited to promoters by direct interactions with regulatory proteins and serves as a scaffold for the assembly of a functional pre-initiation complex with RNA polymerase II and the general transcription factors.</text>
</comment>
<keyword evidence="3 4" id="KW-0539">Nucleus</keyword>
<keyword evidence="4" id="KW-0805">Transcription regulation</keyword>
<comment type="subcellular location">
    <subcellularLocation>
        <location evidence="1 4">Nucleus</location>
    </subcellularLocation>
</comment>
<comment type="similarity">
    <text evidence="2 4">Belongs to the Mediator complex subunit 11 family.</text>
</comment>
<evidence type="ECO:0000256" key="2">
    <source>
        <dbReference type="ARBA" id="ARBA00008186"/>
    </source>
</evidence>
<gene>
    <name evidence="4" type="primary">MED11</name>
    <name evidence="5" type="ORF">LUZ62_068420</name>
</gene>
<comment type="subunit">
    <text evidence="4">Component of the Mediator complex.</text>
</comment>
<dbReference type="InterPro" id="IPR019404">
    <property type="entry name" value="Mediator_Med11"/>
</dbReference>
<evidence type="ECO:0000256" key="4">
    <source>
        <dbReference type="RuleBase" id="RU364147"/>
    </source>
</evidence>
<dbReference type="Pfam" id="PF10280">
    <property type="entry name" value="Med11"/>
    <property type="match status" value="1"/>
</dbReference>
<proteinExistence type="inferred from homology"/>
<protein>
    <recommendedName>
        <fullName evidence="4">Mediator of RNA polymerase II transcription subunit 11</fullName>
    </recommendedName>
    <alternativeName>
        <fullName evidence="4">Mediator complex subunit 11</fullName>
    </alternativeName>
</protein>
<evidence type="ECO:0000313" key="6">
    <source>
        <dbReference type="Proteomes" id="UP001140206"/>
    </source>
</evidence>
<dbReference type="EMBL" id="JAMFTS010000004">
    <property type="protein sequence ID" value="KAJ4758045.1"/>
    <property type="molecule type" value="Genomic_DNA"/>
</dbReference>
<keyword evidence="4" id="KW-0010">Activator</keyword>
<evidence type="ECO:0000256" key="3">
    <source>
        <dbReference type="ARBA" id="ARBA00023242"/>
    </source>
</evidence>
<dbReference type="Gene3D" id="1.10.287.3490">
    <property type="match status" value="1"/>
</dbReference>
<sequence length="202" mass="23124">MIGKPVQPLLTRARERRELSTSEDLRRSGFLRPPDLLSFFLRGSLSLSTPSLVNLNFLSSGLTPLILIRYLFFWGLIERLIGGVPRSSENSKESSSLQRLHYVEKRIVRLLELAGVAMDELGNASAPKTEVLASHCRDFMMAIKEIQTMLREEIRSTCEYRPFEKCDYNSRISNEICCKKLEHIIEQLDAMQQNIDQCSNSI</sequence>
<dbReference type="AlphaFoldDB" id="A0AAV8CQ78"/>
<name>A0AAV8CQ78_9POAL</name>
<evidence type="ECO:0000256" key="1">
    <source>
        <dbReference type="ARBA" id="ARBA00004123"/>
    </source>
</evidence>
<organism evidence="5 6">
    <name type="scientific">Rhynchospora pubera</name>
    <dbReference type="NCBI Taxonomy" id="906938"/>
    <lineage>
        <taxon>Eukaryota</taxon>
        <taxon>Viridiplantae</taxon>
        <taxon>Streptophyta</taxon>
        <taxon>Embryophyta</taxon>
        <taxon>Tracheophyta</taxon>
        <taxon>Spermatophyta</taxon>
        <taxon>Magnoliopsida</taxon>
        <taxon>Liliopsida</taxon>
        <taxon>Poales</taxon>
        <taxon>Cyperaceae</taxon>
        <taxon>Cyperoideae</taxon>
        <taxon>Rhynchosporeae</taxon>
        <taxon>Rhynchospora</taxon>
    </lineage>
</organism>
<dbReference type="GO" id="GO:0016592">
    <property type="term" value="C:mediator complex"/>
    <property type="evidence" value="ECO:0007669"/>
    <property type="project" value="InterPro"/>
</dbReference>
<comment type="caution">
    <text evidence="5">The sequence shown here is derived from an EMBL/GenBank/DDBJ whole genome shotgun (WGS) entry which is preliminary data.</text>
</comment>
<dbReference type="PANTHER" id="PTHR22890">
    <property type="entry name" value="MEDIATOR OF RNA POLYMERASE II TRANSCRIPTION SUBUNIT 11"/>
    <property type="match status" value="1"/>
</dbReference>
<reference evidence="5" key="1">
    <citation type="submission" date="2022-08" db="EMBL/GenBank/DDBJ databases">
        <authorList>
            <person name="Marques A."/>
        </authorList>
    </citation>
    <scope>NUCLEOTIDE SEQUENCE</scope>
    <source>
        <strain evidence="5">RhyPub2mFocal</strain>
        <tissue evidence="5">Leaves</tissue>
    </source>
</reference>
<dbReference type="Proteomes" id="UP001140206">
    <property type="component" value="Chromosome 4"/>
</dbReference>
<dbReference type="GO" id="GO:0006357">
    <property type="term" value="P:regulation of transcription by RNA polymerase II"/>
    <property type="evidence" value="ECO:0007669"/>
    <property type="project" value="InterPro"/>
</dbReference>
<keyword evidence="6" id="KW-1185">Reference proteome</keyword>